<reference evidence="2" key="1">
    <citation type="journal article" date="2022" name="bioRxiv">
        <title>Sequencing and chromosome-scale assembly of the giantPleurodeles waltlgenome.</title>
        <authorList>
            <person name="Brown T."/>
            <person name="Elewa A."/>
            <person name="Iarovenko S."/>
            <person name="Subramanian E."/>
            <person name="Araus A.J."/>
            <person name="Petzold A."/>
            <person name="Susuki M."/>
            <person name="Suzuki K.-i.T."/>
            <person name="Hayashi T."/>
            <person name="Toyoda A."/>
            <person name="Oliveira C."/>
            <person name="Osipova E."/>
            <person name="Leigh N.D."/>
            <person name="Simon A."/>
            <person name="Yun M.H."/>
        </authorList>
    </citation>
    <scope>NUCLEOTIDE SEQUENCE</scope>
    <source>
        <strain evidence="2">20211129_DDA</strain>
        <tissue evidence="2">Liver</tissue>
    </source>
</reference>
<dbReference type="EMBL" id="JANPWB010000009">
    <property type="protein sequence ID" value="KAJ1150783.1"/>
    <property type="molecule type" value="Genomic_DNA"/>
</dbReference>
<evidence type="ECO:0000256" key="1">
    <source>
        <dbReference type="SAM" id="MobiDB-lite"/>
    </source>
</evidence>
<feature type="region of interest" description="Disordered" evidence="1">
    <location>
        <begin position="36"/>
        <end position="60"/>
    </location>
</feature>
<evidence type="ECO:0000313" key="2">
    <source>
        <dbReference type="EMBL" id="KAJ1150783.1"/>
    </source>
</evidence>
<protein>
    <submittedName>
        <fullName evidence="2">Uncharacterized protein</fullName>
    </submittedName>
</protein>
<organism evidence="2 3">
    <name type="scientific">Pleurodeles waltl</name>
    <name type="common">Iberian ribbed newt</name>
    <dbReference type="NCBI Taxonomy" id="8319"/>
    <lineage>
        <taxon>Eukaryota</taxon>
        <taxon>Metazoa</taxon>
        <taxon>Chordata</taxon>
        <taxon>Craniata</taxon>
        <taxon>Vertebrata</taxon>
        <taxon>Euteleostomi</taxon>
        <taxon>Amphibia</taxon>
        <taxon>Batrachia</taxon>
        <taxon>Caudata</taxon>
        <taxon>Salamandroidea</taxon>
        <taxon>Salamandridae</taxon>
        <taxon>Pleurodelinae</taxon>
        <taxon>Pleurodeles</taxon>
    </lineage>
</organism>
<evidence type="ECO:0000313" key="3">
    <source>
        <dbReference type="Proteomes" id="UP001066276"/>
    </source>
</evidence>
<keyword evidence="3" id="KW-1185">Reference proteome</keyword>
<dbReference type="Proteomes" id="UP001066276">
    <property type="component" value="Chromosome 5"/>
</dbReference>
<feature type="region of interest" description="Disordered" evidence="1">
    <location>
        <begin position="115"/>
        <end position="140"/>
    </location>
</feature>
<gene>
    <name evidence="2" type="ORF">NDU88_003572</name>
</gene>
<dbReference type="AlphaFoldDB" id="A0AAV7RIW4"/>
<proteinExistence type="predicted"/>
<feature type="region of interest" description="Disordered" evidence="1">
    <location>
        <begin position="170"/>
        <end position="194"/>
    </location>
</feature>
<comment type="caution">
    <text evidence="2">The sequence shown here is derived from an EMBL/GenBank/DDBJ whole genome shotgun (WGS) entry which is preliminary data.</text>
</comment>
<name>A0AAV7RIW4_PLEWA</name>
<sequence length="194" mass="20260">MTGCPKRKTPIRPQPARGTLRHFLDLHVLVPWRPCRGARSGARSRPRLRGPNPKLPEDAGAQTPVKFLEVQRAASLYATLASRILRPGLARNGQLTGRKWLVGAAPDRGVAPWAARRGESPRAGPARGSRAPVGTGSGHVGTWTGCSGRPGSSALYLGLGPCALPAGGPYSGWPDGVPLPPQDGKNSLPGPSAN</sequence>
<accession>A0AAV7RIW4</accession>